<evidence type="ECO:0000313" key="3">
    <source>
        <dbReference type="Proteomes" id="UP000690515"/>
    </source>
</evidence>
<feature type="chain" id="PRO_5045914342" evidence="1">
    <location>
        <begin position="22"/>
        <end position="132"/>
    </location>
</feature>
<dbReference type="EMBL" id="JAGSOY010000117">
    <property type="protein sequence ID" value="MBU2713902.1"/>
    <property type="molecule type" value="Genomic_DNA"/>
</dbReference>
<dbReference type="RefSeq" id="WP_215822178.1">
    <property type="nucleotide sequence ID" value="NZ_JAGSOY010000117.1"/>
</dbReference>
<dbReference type="NCBIfam" id="NF042415">
    <property type="entry name" value="STY0301_fam"/>
    <property type="match status" value="1"/>
</dbReference>
<gene>
    <name evidence="2" type="ORF">KCG35_22875</name>
</gene>
<comment type="caution">
    <text evidence="2">The sequence shown here is derived from an EMBL/GenBank/DDBJ whole genome shotgun (WGS) entry which is preliminary data.</text>
</comment>
<accession>A0ABS5ZIJ8</accession>
<keyword evidence="1" id="KW-0732">Signal</keyword>
<dbReference type="Proteomes" id="UP000690515">
    <property type="component" value="Unassembled WGS sequence"/>
</dbReference>
<sequence>MVKQLIKLLSTCFLFSASSFAMELKCPDKLSVDQKALIVPKPWRVGHSQFTPKLISINLYDGIPEEMASLAPDNKGTNENFYIWSLDKGNEYWLECNYNHTNITLSMALPKNLTQCKAFYNDIGKPYQFSCQ</sequence>
<name>A0ABS5ZIJ8_9GAMM</name>
<evidence type="ECO:0000256" key="1">
    <source>
        <dbReference type="SAM" id="SignalP"/>
    </source>
</evidence>
<evidence type="ECO:0000313" key="2">
    <source>
        <dbReference type="EMBL" id="MBU2713902.1"/>
    </source>
</evidence>
<keyword evidence="3" id="KW-1185">Reference proteome</keyword>
<proteinExistence type="predicted"/>
<reference evidence="2 3" key="1">
    <citation type="submission" date="2021-04" db="EMBL/GenBank/DDBJ databases">
        <authorList>
            <person name="Pira H."/>
            <person name="Risdian C."/>
            <person name="Wink J."/>
        </authorList>
    </citation>
    <scope>NUCLEOTIDE SEQUENCE [LARGE SCALE GENOMIC DNA]</scope>
    <source>
        <strain evidence="2 3">WH53</strain>
    </source>
</reference>
<dbReference type="InterPro" id="IPR049973">
    <property type="entry name" value="STY0301-like"/>
</dbReference>
<protein>
    <submittedName>
        <fullName evidence="2">Uncharacterized protein</fullName>
    </submittedName>
</protein>
<feature type="signal peptide" evidence="1">
    <location>
        <begin position="1"/>
        <end position="21"/>
    </location>
</feature>
<organism evidence="2 3">
    <name type="scientific">Zooshikella harenae</name>
    <dbReference type="NCBI Taxonomy" id="2827238"/>
    <lineage>
        <taxon>Bacteria</taxon>
        <taxon>Pseudomonadati</taxon>
        <taxon>Pseudomonadota</taxon>
        <taxon>Gammaproteobacteria</taxon>
        <taxon>Oceanospirillales</taxon>
        <taxon>Zooshikellaceae</taxon>
        <taxon>Zooshikella</taxon>
    </lineage>
</organism>